<evidence type="ECO:0000313" key="10">
    <source>
        <dbReference type="EMBL" id="KAL2635564.1"/>
    </source>
</evidence>
<dbReference type="PANTHER" id="PTHR13131:SF5">
    <property type="entry name" value="CYSTINOSIN"/>
    <property type="match status" value="1"/>
</dbReference>
<feature type="transmembrane region" description="Helical" evidence="9">
    <location>
        <begin position="12"/>
        <end position="33"/>
    </location>
</feature>
<dbReference type="NCBIfam" id="TIGR00951">
    <property type="entry name" value="2A43"/>
    <property type="match status" value="1"/>
</dbReference>
<evidence type="ECO:0000256" key="2">
    <source>
        <dbReference type="ARBA" id="ARBA00022448"/>
    </source>
</evidence>
<protein>
    <recommendedName>
        <fullName evidence="8">Cystinosin homolog</fullName>
    </recommendedName>
</protein>
<evidence type="ECO:0000313" key="11">
    <source>
        <dbReference type="Proteomes" id="UP001605036"/>
    </source>
</evidence>
<keyword evidence="7" id="KW-0458">Lysosome</keyword>
<evidence type="ECO:0000256" key="1">
    <source>
        <dbReference type="ARBA" id="ARBA00004155"/>
    </source>
</evidence>
<evidence type="ECO:0000256" key="3">
    <source>
        <dbReference type="ARBA" id="ARBA00022692"/>
    </source>
</evidence>
<feature type="transmembrane region" description="Helical" evidence="9">
    <location>
        <begin position="152"/>
        <end position="172"/>
    </location>
</feature>
<keyword evidence="4" id="KW-0677">Repeat</keyword>
<dbReference type="GO" id="GO:0015179">
    <property type="term" value="F:L-amino acid transmembrane transporter activity"/>
    <property type="evidence" value="ECO:0007669"/>
    <property type="project" value="UniProtKB-ARBA"/>
</dbReference>
<evidence type="ECO:0000256" key="6">
    <source>
        <dbReference type="ARBA" id="ARBA00023136"/>
    </source>
</evidence>
<dbReference type="GO" id="GO:0005765">
    <property type="term" value="C:lysosomal membrane"/>
    <property type="evidence" value="ECO:0007669"/>
    <property type="project" value="UniProtKB-SubCell"/>
</dbReference>
<evidence type="ECO:0000256" key="4">
    <source>
        <dbReference type="ARBA" id="ARBA00022737"/>
    </source>
</evidence>
<dbReference type="InterPro" id="IPR006603">
    <property type="entry name" value="PQ-loop_rpt"/>
</dbReference>
<comment type="caution">
    <text evidence="10">The sequence shown here is derived from an EMBL/GenBank/DDBJ whole genome shotgun (WGS) entry which is preliminary data.</text>
</comment>
<sequence>MAEEDAAWHSSALYILYLTLGWFAFVVWSISFYPQVILNYRRKSVAGLSFDFLVFNFTKHSSYLIYNASLYFSPVVQQQYRAKYGKSELIPVAPSDVAFSIHAVLLTAITLFQVLIYERSHQRVSRPAITITTFAWGAGLVLLIIAWPKGDWLWLISGFNIIQVIMTAIKYIPQAWFNYQRKSTVGWSIGNIILDLSGGVGNLFQLVIQSIDQHSVQNFTGNVGKLGLSLESIFFDILFVVQHYLLYPEREDIKVDEYLEIEEADPETPAHSSH</sequence>
<keyword evidence="2" id="KW-0813">Transport</keyword>
<dbReference type="AlphaFoldDB" id="A0ABD1YYU1"/>
<comment type="subcellular location">
    <subcellularLocation>
        <location evidence="1">Lysosome membrane</location>
        <topology evidence="1">Multi-pass membrane protein</topology>
    </subcellularLocation>
</comment>
<dbReference type="Gene3D" id="1.20.1280.290">
    <property type="match status" value="1"/>
</dbReference>
<feature type="transmembrane region" description="Helical" evidence="9">
    <location>
        <begin position="97"/>
        <end position="116"/>
    </location>
</feature>
<proteinExistence type="predicted"/>
<keyword evidence="11" id="KW-1185">Reference proteome</keyword>
<evidence type="ECO:0000256" key="5">
    <source>
        <dbReference type="ARBA" id="ARBA00022989"/>
    </source>
</evidence>
<feature type="transmembrane region" description="Helical" evidence="9">
    <location>
        <begin position="45"/>
        <end position="66"/>
    </location>
</feature>
<accession>A0ABD1YYU1</accession>
<feature type="transmembrane region" description="Helical" evidence="9">
    <location>
        <begin position="128"/>
        <end position="146"/>
    </location>
</feature>
<keyword evidence="3 9" id="KW-0812">Transmembrane</keyword>
<dbReference type="SMART" id="SM00679">
    <property type="entry name" value="CTNS"/>
    <property type="match status" value="2"/>
</dbReference>
<dbReference type="Pfam" id="PF04193">
    <property type="entry name" value="PQ-loop"/>
    <property type="match status" value="2"/>
</dbReference>
<dbReference type="FunFam" id="1.20.1280.290:FF:000018">
    <property type="entry name" value="Cystinosin homolog"/>
    <property type="match status" value="1"/>
</dbReference>
<evidence type="ECO:0000256" key="9">
    <source>
        <dbReference type="SAM" id="Phobius"/>
    </source>
</evidence>
<reference evidence="10 11" key="1">
    <citation type="submission" date="2024-09" db="EMBL/GenBank/DDBJ databases">
        <title>Chromosome-scale assembly of Riccia fluitans.</title>
        <authorList>
            <person name="Paukszto L."/>
            <person name="Sawicki J."/>
            <person name="Karawczyk K."/>
            <person name="Piernik-Szablinska J."/>
            <person name="Szczecinska M."/>
            <person name="Mazdziarz M."/>
        </authorList>
    </citation>
    <scope>NUCLEOTIDE SEQUENCE [LARGE SCALE GENOMIC DNA]</scope>
    <source>
        <strain evidence="10">Rf_01</strain>
        <tissue evidence="10">Aerial parts of the thallus</tissue>
    </source>
</reference>
<gene>
    <name evidence="10" type="ORF">R1flu_007043</name>
</gene>
<dbReference type="Proteomes" id="UP001605036">
    <property type="component" value="Unassembled WGS sequence"/>
</dbReference>
<dbReference type="GO" id="GO:0015811">
    <property type="term" value="P:L-cystine transport"/>
    <property type="evidence" value="ECO:0007669"/>
    <property type="project" value="UniProtKB-ARBA"/>
</dbReference>
<organism evidence="10 11">
    <name type="scientific">Riccia fluitans</name>
    <dbReference type="NCBI Taxonomy" id="41844"/>
    <lineage>
        <taxon>Eukaryota</taxon>
        <taxon>Viridiplantae</taxon>
        <taxon>Streptophyta</taxon>
        <taxon>Embryophyta</taxon>
        <taxon>Marchantiophyta</taxon>
        <taxon>Marchantiopsida</taxon>
        <taxon>Marchantiidae</taxon>
        <taxon>Marchantiales</taxon>
        <taxon>Ricciaceae</taxon>
        <taxon>Riccia</taxon>
    </lineage>
</organism>
<evidence type="ECO:0000256" key="8">
    <source>
        <dbReference type="ARBA" id="ARBA00074957"/>
    </source>
</evidence>
<keyword evidence="6 9" id="KW-0472">Membrane</keyword>
<dbReference type="EMBL" id="JBHFFA010000003">
    <property type="protein sequence ID" value="KAL2635564.1"/>
    <property type="molecule type" value="Genomic_DNA"/>
</dbReference>
<dbReference type="InterPro" id="IPR005282">
    <property type="entry name" value="LC_transporter"/>
</dbReference>
<evidence type="ECO:0000256" key="7">
    <source>
        <dbReference type="ARBA" id="ARBA00023228"/>
    </source>
</evidence>
<keyword evidence="5 9" id="KW-1133">Transmembrane helix</keyword>
<dbReference type="PANTHER" id="PTHR13131">
    <property type="entry name" value="CYSTINOSIN"/>
    <property type="match status" value="1"/>
</dbReference>
<name>A0ABD1YYU1_9MARC</name>